<feature type="domain" description="Pseudouridine synthase RsuA/RluA-like" evidence="4">
    <location>
        <begin position="79"/>
        <end position="238"/>
    </location>
</feature>
<dbReference type="Proteomes" id="UP000035540">
    <property type="component" value="Chromosome"/>
</dbReference>
<name>A0A0G3HFK6_9CORY</name>
<dbReference type="GO" id="GO:0140098">
    <property type="term" value="F:catalytic activity, acting on RNA"/>
    <property type="evidence" value="ECO:0007669"/>
    <property type="project" value="UniProtKB-ARBA"/>
</dbReference>
<dbReference type="GO" id="GO:0000455">
    <property type="term" value="P:enzyme-directed rRNA pseudouridine synthesis"/>
    <property type="evidence" value="ECO:0007669"/>
    <property type="project" value="TreeGrafter"/>
</dbReference>
<evidence type="ECO:0000259" key="4">
    <source>
        <dbReference type="Pfam" id="PF00849"/>
    </source>
</evidence>
<dbReference type="EMBL" id="CP011545">
    <property type="protein sequence ID" value="AKK09937.1"/>
    <property type="molecule type" value="Genomic_DNA"/>
</dbReference>
<sequence length="297" mass="33650">MRAWDFVQHLITTQRHRHPADDSAALQERFDARLVVRRSGDPYEPDTMVQPGEDVFFYRMPAPEPLVPYGIDILYRDENLLVVDKPPFLATMPRGKHITETVTVRLRRSLDLPELVPAHRLDRLTSGVLLLTVRKEVRGAYQRLFADRAVTKTYEAIAPLRDLPVPQTWSSHMTKTPGDIQGFITPGEPNAHTTLLDVQPVSPDEHLTLASVHGPLEPQARYFLQPLTGRTHQLRLHMWAAGVPILGDPVYPRIHTEAEENFRVPMHLRASSLAFVDPLSGEECNFAAPSRLFPTMT</sequence>
<reference evidence="5 6" key="1">
    <citation type="journal article" date="2015" name="Genome Announc.">
        <title>Complete Genome Sequence of the Type Strain Corynebacterium testudinoris DSM 44614, Recovered from Necrotic Lesions in the Mouth of a Tortoise.</title>
        <authorList>
            <person name="Ruckert C."/>
            <person name="Kriete M."/>
            <person name="Jaenicke S."/>
            <person name="Winkler A."/>
            <person name="Tauch A."/>
        </authorList>
    </citation>
    <scope>NUCLEOTIDE SEQUENCE [LARGE SCALE GENOMIC DNA]</scope>
    <source>
        <strain evidence="5 6">DSM 44614</strain>
    </source>
</reference>
<dbReference type="InterPro" id="IPR006224">
    <property type="entry name" value="PsdUridine_synth_RluA-like_CS"/>
</dbReference>
<dbReference type="SUPFAM" id="SSF55120">
    <property type="entry name" value="Pseudouridine synthase"/>
    <property type="match status" value="1"/>
</dbReference>
<dbReference type="InterPro" id="IPR050188">
    <property type="entry name" value="RluA_PseudoU_synthase"/>
</dbReference>
<dbReference type="PANTHER" id="PTHR21600">
    <property type="entry name" value="MITOCHONDRIAL RNA PSEUDOURIDINE SYNTHASE"/>
    <property type="match status" value="1"/>
</dbReference>
<gene>
    <name evidence="5" type="ORF">CTEST_12655</name>
</gene>
<dbReference type="STRING" id="136857.CTEST_12655"/>
<dbReference type="GO" id="GO:0003723">
    <property type="term" value="F:RNA binding"/>
    <property type="evidence" value="ECO:0007669"/>
    <property type="project" value="InterPro"/>
</dbReference>
<dbReference type="InterPro" id="IPR020103">
    <property type="entry name" value="PsdUridine_synth_cat_dom_sf"/>
</dbReference>
<dbReference type="GO" id="GO:0009982">
    <property type="term" value="F:pseudouridine synthase activity"/>
    <property type="evidence" value="ECO:0007669"/>
    <property type="project" value="InterPro"/>
</dbReference>
<reference evidence="6" key="2">
    <citation type="submission" date="2015-05" db="EMBL/GenBank/DDBJ databases">
        <title>Complete genome sequence of Corynebacterium testudinoris DSM 44614, recovered from necrotic lesions in the mouth of a tortoise.</title>
        <authorList>
            <person name="Ruckert C."/>
            <person name="Albersmeier A."/>
            <person name="Winkler A."/>
            <person name="Tauch A."/>
        </authorList>
    </citation>
    <scope>NUCLEOTIDE SEQUENCE [LARGE SCALE GENOMIC DNA]</scope>
    <source>
        <strain evidence="6">DSM 44614</strain>
    </source>
</reference>
<evidence type="ECO:0000256" key="1">
    <source>
        <dbReference type="ARBA" id="ARBA00000073"/>
    </source>
</evidence>
<evidence type="ECO:0000313" key="5">
    <source>
        <dbReference type="EMBL" id="AKK09937.1"/>
    </source>
</evidence>
<keyword evidence="5" id="KW-0413">Isomerase</keyword>
<dbReference type="InterPro" id="IPR006145">
    <property type="entry name" value="PsdUridine_synth_RsuA/RluA"/>
</dbReference>
<proteinExistence type="predicted"/>
<dbReference type="PROSITE" id="PS01129">
    <property type="entry name" value="PSI_RLU"/>
    <property type="match status" value="1"/>
</dbReference>
<dbReference type="Gene3D" id="3.30.2350.10">
    <property type="entry name" value="Pseudouridine synthase"/>
    <property type="match status" value="1"/>
</dbReference>
<dbReference type="PATRIC" id="fig|136857.5.peg.2498"/>
<evidence type="ECO:0000256" key="3">
    <source>
        <dbReference type="ARBA" id="ARBA00033164"/>
    </source>
</evidence>
<accession>A0A0G3HFK6</accession>
<evidence type="ECO:0000256" key="2">
    <source>
        <dbReference type="ARBA" id="ARBA00031870"/>
    </source>
</evidence>
<dbReference type="Pfam" id="PF00849">
    <property type="entry name" value="PseudoU_synth_2"/>
    <property type="match status" value="1"/>
</dbReference>
<keyword evidence="6" id="KW-1185">Reference proteome</keyword>
<evidence type="ECO:0000313" key="6">
    <source>
        <dbReference type="Proteomes" id="UP000035540"/>
    </source>
</evidence>
<dbReference type="AlphaFoldDB" id="A0A0G3HFK6"/>
<organism evidence="5 6">
    <name type="scientific">Corynebacterium testudinoris</name>
    <dbReference type="NCBI Taxonomy" id="136857"/>
    <lineage>
        <taxon>Bacteria</taxon>
        <taxon>Bacillati</taxon>
        <taxon>Actinomycetota</taxon>
        <taxon>Actinomycetes</taxon>
        <taxon>Mycobacteriales</taxon>
        <taxon>Corynebacteriaceae</taxon>
        <taxon>Corynebacterium</taxon>
    </lineage>
</organism>
<protein>
    <recommendedName>
        <fullName evidence="2">RNA pseudouridylate synthase</fullName>
    </recommendedName>
    <alternativeName>
        <fullName evidence="3">RNA-uridine isomerase</fullName>
    </alternativeName>
</protein>
<dbReference type="PANTHER" id="PTHR21600:SF84">
    <property type="entry name" value="PSEUDOURIDINE SYNTHASE RSUA_RLUA-LIKE DOMAIN-CONTAINING PROTEIN"/>
    <property type="match status" value="1"/>
</dbReference>
<comment type="catalytic activity">
    <reaction evidence="1">
        <text>a uridine in RNA = a pseudouridine in RNA</text>
        <dbReference type="Rhea" id="RHEA:48348"/>
        <dbReference type="Rhea" id="RHEA-COMP:12068"/>
        <dbReference type="Rhea" id="RHEA-COMP:12069"/>
        <dbReference type="ChEBI" id="CHEBI:65314"/>
        <dbReference type="ChEBI" id="CHEBI:65315"/>
    </reaction>
</comment>
<dbReference type="KEGG" id="cted:CTEST_12655"/>